<comment type="caution">
    <text evidence="5">The sequence shown here is derived from an EMBL/GenBank/DDBJ whole genome shotgun (WGS) entry which is preliminary data.</text>
</comment>
<dbReference type="Gene3D" id="1.10.10.10">
    <property type="entry name" value="Winged helix-like DNA-binding domain superfamily/Winged helix DNA-binding domain"/>
    <property type="match status" value="1"/>
</dbReference>
<dbReference type="InterPro" id="IPR036388">
    <property type="entry name" value="WH-like_DNA-bd_sf"/>
</dbReference>
<dbReference type="Gene3D" id="3.30.450.80">
    <property type="entry name" value="Transcription factor LuxR-like, autoinducer-binding domain"/>
    <property type="match status" value="1"/>
</dbReference>
<feature type="domain" description="HTH luxR-type" evidence="4">
    <location>
        <begin position="169"/>
        <end position="234"/>
    </location>
</feature>
<dbReference type="SMART" id="SM00421">
    <property type="entry name" value="HTH_LUXR"/>
    <property type="match status" value="1"/>
</dbReference>
<evidence type="ECO:0000313" key="6">
    <source>
        <dbReference type="Proteomes" id="UP000533724"/>
    </source>
</evidence>
<dbReference type="PROSITE" id="PS50043">
    <property type="entry name" value="HTH_LUXR_2"/>
    <property type="match status" value="1"/>
</dbReference>
<dbReference type="InterPro" id="IPR005143">
    <property type="entry name" value="TF_LuxR_autoind-bd_dom"/>
</dbReference>
<dbReference type="RefSeq" id="WP_097629533.1">
    <property type="nucleotide sequence ID" value="NZ_JACIHI010000007.1"/>
</dbReference>
<organism evidence="5 6">
    <name type="scientific">Rhizobium esperanzae</name>
    <dbReference type="NCBI Taxonomy" id="1967781"/>
    <lineage>
        <taxon>Bacteria</taxon>
        <taxon>Pseudomonadati</taxon>
        <taxon>Pseudomonadota</taxon>
        <taxon>Alphaproteobacteria</taxon>
        <taxon>Hyphomicrobiales</taxon>
        <taxon>Rhizobiaceae</taxon>
        <taxon>Rhizobium/Agrobacterium group</taxon>
        <taxon>Rhizobium</taxon>
    </lineage>
</organism>
<dbReference type="InterPro" id="IPR036693">
    <property type="entry name" value="TF_LuxR_autoind-bd_dom_sf"/>
</dbReference>
<evidence type="ECO:0000259" key="4">
    <source>
        <dbReference type="PROSITE" id="PS50043"/>
    </source>
</evidence>
<gene>
    <name evidence="5" type="ORF">GGE15_003527</name>
</gene>
<dbReference type="PANTHER" id="PTHR44688:SF16">
    <property type="entry name" value="DNA-BINDING TRANSCRIPTIONAL ACTIVATOR DEVR_DOSR"/>
    <property type="match status" value="1"/>
</dbReference>
<dbReference type="Pfam" id="PF00196">
    <property type="entry name" value="GerE"/>
    <property type="match status" value="1"/>
</dbReference>
<evidence type="ECO:0000256" key="2">
    <source>
        <dbReference type="ARBA" id="ARBA00023125"/>
    </source>
</evidence>
<dbReference type="InterPro" id="IPR000792">
    <property type="entry name" value="Tscrpt_reg_LuxR_C"/>
</dbReference>
<evidence type="ECO:0000313" key="5">
    <source>
        <dbReference type="EMBL" id="MBB4440251.1"/>
    </source>
</evidence>
<dbReference type="AlphaFoldDB" id="A0A7W6UN22"/>
<protein>
    <submittedName>
        <fullName evidence="5">LuxR family transcriptional activator of conjugal transfer of Ti plasmids</fullName>
    </submittedName>
</protein>
<dbReference type="GO" id="GO:0006355">
    <property type="term" value="P:regulation of DNA-templated transcription"/>
    <property type="evidence" value="ECO:0007669"/>
    <property type="project" value="InterPro"/>
</dbReference>
<keyword evidence="3" id="KW-0804">Transcription</keyword>
<keyword evidence="2" id="KW-0238">DNA-binding</keyword>
<dbReference type="EMBL" id="JACIHI010000007">
    <property type="protein sequence ID" value="MBB4440251.1"/>
    <property type="molecule type" value="Genomic_DNA"/>
</dbReference>
<dbReference type="Pfam" id="PF03472">
    <property type="entry name" value="Autoind_bind"/>
    <property type="match status" value="1"/>
</dbReference>
<dbReference type="GO" id="GO:0003677">
    <property type="term" value="F:DNA binding"/>
    <property type="evidence" value="ECO:0007669"/>
    <property type="project" value="UniProtKB-KW"/>
</dbReference>
<dbReference type="SUPFAM" id="SSF46894">
    <property type="entry name" value="C-terminal effector domain of the bipartite response regulators"/>
    <property type="match status" value="1"/>
</dbReference>
<dbReference type="SUPFAM" id="SSF75516">
    <property type="entry name" value="Pheromone-binding domain of LuxR-like quorum-sensing transcription factors"/>
    <property type="match status" value="1"/>
</dbReference>
<evidence type="ECO:0000256" key="3">
    <source>
        <dbReference type="ARBA" id="ARBA00023163"/>
    </source>
</evidence>
<keyword evidence="1" id="KW-0805">Transcription regulation</keyword>
<proteinExistence type="predicted"/>
<evidence type="ECO:0000256" key="1">
    <source>
        <dbReference type="ARBA" id="ARBA00023015"/>
    </source>
</evidence>
<dbReference type="CDD" id="cd06170">
    <property type="entry name" value="LuxR_C_like"/>
    <property type="match status" value="1"/>
</dbReference>
<reference evidence="5 6" key="1">
    <citation type="submission" date="2020-08" db="EMBL/GenBank/DDBJ databases">
        <title>Genomic Encyclopedia of Type Strains, Phase IV (KMG-V): Genome sequencing to study the core and pangenomes of soil and plant-associated prokaryotes.</title>
        <authorList>
            <person name="Whitman W."/>
        </authorList>
    </citation>
    <scope>NUCLEOTIDE SEQUENCE [LARGE SCALE GENOMIC DNA]</scope>
    <source>
        <strain evidence="5 6">SEMIA 414</strain>
    </source>
</reference>
<name>A0A7W6UN22_9HYPH</name>
<accession>A0A7W6UN22</accession>
<dbReference type="Proteomes" id="UP000533724">
    <property type="component" value="Unassembled WGS sequence"/>
</dbReference>
<dbReference type="InterPro" id="IPR016032">
    <property type="entry name" value="Sig_transdc_resp-reg_C-effctor"/>
</dbReference>
<sequence>MHGSSLFDRLIDATVAAANEHSLKTALSDVARAHGFERFAYLNLHTAKSFAVSTYQKEWQSLYFSRSYMAIDPVVTAAKRLRRAFRWSVDVERRRADDSVKEFYDAAAEFGIRSGLSIPIWTGFGQFAILTLASARHLETTGPDDLDTVGAAGAAALIHARLQGTTTPTQRPDFIFSDREALCLRWAAEGLPMHSIADVTGLTYHTVRWDLDRVKAKLGVYTQKQAVAVASRFGLI</sequence>
<dbReference type="PANTHER" id="PTHR44688">
    <property type="entry name" value="DNA-BINDING TRANSCRIPTIONAL ACTIVATOR DEVR_DOSR"/>
    <property type="match status" value="1"/>
</dbReference>